<dbReference type="Proteomes" id="UP000553632">
    <property type="component" value="Unassembled WGS sequence"/>
</dbReference>
<gene>
    <name evidence="2" type="ORF">FOZ63_019227</name>
</gene>
<organism evidence="2 3">
    <name type="scientific">Perkinsus olseni</name>
    <name type="common">Perkinsus atlanticus</name>
    <dbReference type="NCBI Taxonomy" id="32597"/>
    <lineage>
        <taxon>Eukaryota</taxon>
        <taxon>Sar</taxon>
        <taxon>Alveolata</taxon>
        <taxon>Perkinsozoa</taxon>
        <taxon>Perkinsea</taxon>
        <taxon>Perkinsida</taxon>
        <taxon>Perkinsidae</taxon>
        <taxon>Perkinsus</taxon>
    </lineage>
</organism>
<evidence type="ECO:0000256" key="1">
    <source>
        <dbReference type="SAM" id="MobiDB-lite"/>
    </source>
</evidence>
<evidence type="ECO:0000313" key="3">
    <source>
        <dbReference type="Proteomes" id="UP000553632"/>
    </source>
</evidence>
<sequence>MLRSATAAASERPTALEGLGTSPRATVVAAARSVGSQQQKAGDEKSSESPKRGVKTAPPLPPGFGSVKEVGKGAEGGRSVDHLSVSLGISLKNEDARKALQSAIDNFPSEASAVCQEVLQSLTLAG</sequence>
<accession>A0A7J6RI02</accession>
<feature type="region of interest" description="Disordered" evidence="1">
    <location>
        <begin position="1"/>
        <end position="79"/>
    </location>
</feature>
<evidence type="ECO:0000313" key="2">
    <source>
        <dbReference type="EMBL" id="KAF4720067.1"/>
    </source>
</evidence>
<protein>
    <submittedName>
        <fullName evidence="2">Uncharacterized protein</fullName>
    </submittedName>
</protein>
<dbReference type="AlphaFoldDB" id="A0A7J6RI02"/>
<comment type="caution">
    <text evidence="2">The sequence shown here is derived from an EMBL/GenBank/DDBJ whole genome shotgun (WGS) entry which is preliminary data.</text>
</comment>
<name>A0A7J6RI02_PEROL</name>
<feature type="compositionally biased region" description="Basic and acidic residues" evidence="1">
    <location>
        <begin position="41"/>
        <end position="51"/>
    </location>
</feature>
<feature type="non-terminal residue" evidence="2">
    <location>
        <position position="1"/>
    </location>
</feature>
<keyword evidence="3" id="KW-1185">Reference proteome</keyword>
<reference evidence="2 3" key="1">
    <citation type="submission" date="2020-04" db="EMBL/GenBank/DDBJ databases">
        <title>Perkinsus olseni comparative genomics.</title>
        <authorList>
            <person name="Bogema D.R."/>
        </authorList>
    </citation>
    <scope>NUCLEOTIDE SEQUENCE [LARGE SCALE GENOMIC DNA]</scope>
    <source>
        <strain evidence="2 3">ATCC PRA-207</strain>
    </source>
</reference>
<proteinExistence type="predicted"/>
<dbReference type="EMBL" id="JABANO010025521">
    <property type="protein sequence ID" value="KAF4720067.1"/>
    <property type="molecule type" value="Genomic_DNA"/>
</dbReference>